<dbReference type="GO" id="GO:0003684">
    <property type="term" value="F:damaged DNA binding"/>
    <property type="evidence" value="ECO:0007669"/>
    <property type="project" value="InterPro"/>
</dbReference>
<evidence type="ECO:0000313" key="3">
    <source>
        <dbReference type="EMBL" id="CAF9939539.1"/>
    </source>
</evidence>
<reference evidence="3" key="1">
    <citation type="submission" date="2021-03" db="EMBL/GenBank/DDBJ databases">
        <authorList>
            <person name="Tagirdzhanova G."/>
        </authorList>
    </citation>
    <scope>NUCLEOTIDE SEQUENCE</scope>
</reference>
<keyword evidence="4" id="KW-1185">Reference proteome</keyword>
<gene>
    <name evidence="3" type="ORF">IMSHALPRED_001547</name>
</gene>
<dbReference type="InterPro" id="IPR036775">
    <property type="entry name" value="DNA_pol_Y-fam_lit_finger_sf"/>
</dbReference>
<evidence type="ECO:0000313" key="4">
    <source>
        <dbReference type="Proteomes" id="UP000664534"/>
    </source>
</evidence>
<evidence type="ECO:0000256" key="1">
    <source>
        <dbReference type="SAM" id="MobiDB-lite"/>
    </source>
</evidence>
<dbReference type="Proteomes" id="UP000664534">
    <property type="component" value="Unassembled WGS sequence"/>
</dbReference>
<dbReference type="FunFam" id="3.40.1170.60:FF:000006">
    <property type="entry name" value="DNA polymerase iota"/>
    <property type="match status" value="1"/>
</dbReference>
<dbReference type="GO" id="GO:0070987">
    <property type="term" value="P:error-free translesion synthesis"/>
    <property type="evidence" value="ECO:0007669"/>
    <property type="project" value="UniProtKB-ARBA"/>
</dbReference>
<dbReference type="EMBL" id="CAJPDT010000120">
    <property type="protein sequence ID" value="CAF9939539.1"/>
    <property type="molecule type" value="Genomic_DNA"/>
</dbReference>
<dbReference type="InterPro" id="IPR017961">
    <property type="entry name" value="DNA_pol_Y-fam_little_finger"/>
</dbReference>
<sequence length="624" mass="69875">MAFFNADWHDKDCFYAATFEKEHPSWKFLPLAVQQKQIIVTCNYEARRRGLYKLQLVHEAKKICPDMILVLGEDLTRFRNASKDNYNFLRGYSWSNKVERLGFDEVFMDVTDLVDYNFALLNHHDLTTSFFHLNHNDPTVGFPFDASIVFGHTFPALSTTPATQTLSIHNSTSSDSVDLLLRLRLGSHLARHLRHQLEEQQGYTCTVGISTNKLLSKLVGNVNKPNGQTTLIPPYNPDLRDGRSNVIEFIDGHDIGKIPGIGFKSAQKIRNRVLGRPAAFAAGLVYGGTKENVKVRDVRIFEGIGPEPLVRLLAGPGVPRDLGDKIWGLIHGVDDTEVVKAKEVPQQISIEDSYIRLDDIELVKKEMKMLSESLIKRMRLDLTSLVDDGDMVIALEGDEDLAHDAKVDASRRWIAHPRTLRLSTRPRAPLNPDGTRPRNFTRISKSSPMPSFVLSLAQDITVLAEKLVEEALLPLFRKLHPETSGWNLSLVNLCATNMSMTASEGKTGAGRDIGRMLRRQGDVLKVWKVADVDVAPSDDEPDDRQIWQDDTGRNERELSIHYPADHAGLGSEDALPSTQRSSFGDEIWDSDGDENDLGEKCEICGAMMPSFAMAAHERFHSLSG</sequence>
<feature type="region of interest" description="Disordered" evidence="1">
    <location>
        <begin position="534"/>
        <end position="594"/>
    </location>
</feature>
<feature type="domain" description="UmuC" evidence="2">
    <location>
        <begin position="10"/>
        <end position="262"/>
    </location>
</feature>
<dbReference type="SUPFAM" id="SSF56672">
    <property type="entry name" value="DNA/RNA polymerases"/>
    <property type="match status" value="1"/>
</dbReference>
<feature type="compositionally biased region" description="Basic and acidic residues" evidence="1">
    <location>
        <begin position="543"/>
        <end position="559"/>
    </location>
</feature>
<dbReference type="GO" id="GO:0003887">
    <property type="term" value="F:DNA-directed DNA polymerase activity"/>
    <property type="evidence" value="ECO:0007669"/>
    <property type="project" value="TreeGrafter"/>
</dbReference>
<dbReference type="PANTHER" id="PTHR46404:SF1">
    <property type="entry name" value="DNA POLYMERASE IOTA"/>
    <property type="match status" value="1"/>
</dbReference>
<dbReference type="InterPro" id="IPR043128">
    <property type="entry name" value="Rev_trsase/Diguanyl_cyclase"/>
</dbReference>
<dbReference type="GO" id="GO:0006281">
    <property type="term" value="P:DNA repair"/>
    <property type="evidence" value="ECO:0007669"/>
    <property type="project" value="InterPro"/>
</dbReference>
<dbReference type="InterPro" id="IPR001126">
    <property type="entry name" value="UmuC"/>
</dbReference>
<dbReference type="Pfam" id="PF11799">
    <property type="entry name" value="IMS_C"/>
    <property type="match status" value="1"/>
</dbReference>
<dbReference type="InterPro" id="IPR043502">
    <property type="entry name" value="DNA/RNA_pol_sf"/>
</dbReference>
<evidence type="ECO:0000259" key="2">
    <source>
        <dbReference type="PROSITE" id="PS50173"/>
    </source>
</evidence>
<dbReference type="Gene3D" id="3.30.1490.100">
    <property type="entry name" value="DNA polymerase, Y-family, little finger domain"/>
    <property type="match status" value="1"/>
</dbReference>
<protein>
    <recommendedName>
        <fullName evidence="2">UmuC domain-containing protein</fullName>
    </recommendedName>
</protein>
<comment type="caution">
    <text evidence="3">The sequence shown here is derived from an EMBL/GenBank/DDBJ whole genome shotgun (WGS) entry which is preliminary data.</text>
</comment>
<dbReference type="Gene3D" id="3.30.70.270">
    <property type="match status" value="1"/>
</dbReference>
<dbReference type="PROSITE" id="PS50173">
    <property type="entry name" value="UMUC"/>
    <property type="match status" value="1"/>
</dbReference>
<organism evidence="3 4">
    <name type="scientific">Imshaugia aleurites</name>
    <dbReference type="NCBI Taxonomy" id="172621"/>
    <lineage>
        <taxon>Eukaryota</taxon>
        <taxon>Fungi</taxon>
        <taxon>Dikarya</taxon>
        <taxon>Ascomycota</taxon>
        <taxon>Pezizomycotina</taxon>
        <taxon>Lecanoromycetes</taxon>
        <taxon>OSLEUM clade</taxon>
        <taxon>Lecanoromycetidae</taxon>
        <taxon>Lecanorales</taxon>
        <taxon>Lecanorineae</taxon>
        <taxon>Parmeliaceae</taxon>
        <taxon>Imshaugia</taxon>
    </lineage>
</organism>
<name>A0A8H3J2S1_9LECA</name>
<proteinExistence type="predicted"/>
<accession>A0A8H3J2S1</accession>
<dbReference type="Pfam" id="PF00817">
    <property type="entry name" value="IMS"/>
    <property type="match status" value="1"/>
</dbReference>
<dbReference type="AlphaFoldDB" id="A0A8H3J2S1"/>
<dbReference type="OrthoDB" id="447129at2759"/>
<dbReference type="PANTHER" id="PTHR46404">
    <property type="entry name" value="DNA POLYMERASE IOTA"/>
    <property type="match status" value="1"/>
</dbReference>
<dbReference type="Gene3D" id="3.40.1170.60">
    <property type="match status" value="1"/>
</dbReference>